<organism evidence="8 9">
    <name type="scientific">Fibroporia radiculosa</name>
    <dbReference type="NCBI Taxonomy" id="599839"/>
    <lineage>
        <taxon>Eukaryota</taxon>
        <taxon>Fungi</taxon>
        <taxon>Dikarya</taxon>
        <taxon>Basidiomycota</taxon>
        <taxon>Agaricomycotina</taxon>
        <taxon>Agaricomycetes</taxon>
        <taxon>Polyporales</taxon>
        <taxon>Fibroporiaceae</taxon>
        <taxon>Fibroporia</taxon>
    </lineage>
</organism>
<gene>
    <name evidence="8" type="ORF">FIBRA_02338</name>
</gene>
<dbReference type="SUPFAM" id="SSF52440">
    <property type="entry name" value="PreATP-grasp domain"/>
    <property type="match status" value="1"/>
</dbReference>
<dbReference type="InterPro" id="IPR050856">
    <property type="entry name" value="Biotin_carboxylase_complex"/>
</dbReference>
<dbReference type="SUPFAM" id="SSF56059">
    <property type="entry name" value="Glutathione synthetase ATP-binding domain-like"/>
    <property type="match status" value="1"/>
</dbReference>
<keyword evidence="3 5" id="KW-0067">ATP-binding</keyword>
<evidence type="ECO:0000313" key="8">
    <source>
        <dbReference type="EMBL" id="CCM00308.1"/>
    </source>
</evidence>
<evidence type="ECO:0000259" key="7">
    <source>
        <dbReference type="PROSITE" id="PS50979"/>
    </source>
</evidence>
<dbReference type="Pfam" id="PF00289">
    <property type="entry name" value="Biotin_carb_N"/>
    <property type="match status" value="1"/>
</dbReference>
<evidence type="ECO:0000256" key="2">
    <source>
        <dbReference type="ARBA" id="ARBA00022741"/>
    </source>
</evidence>
<feature type="domain" description="ATP-grasp" evidence="6">
    <location>
        <begin position="199"/>
        <end position="255"/>
    </location>
</feature>
<dbReference type="RefSeq" id="XP_012179591.1">
    <property type="nucleotide sequence ID" value="XM_012324201.1"/>
</dbReference>
<dbReference type="GO" id="GO:0016874">
    <property type="term" value="F:ligase activity"/>
    <property type="evidence" value="ECO:0007669"/>
    <property type="project" value="UniProtKB-KW"/>
</dbReference>
<dbReference type="InterPro" id="IPR011764">
    <property type="entry name" value="Biotin_carboxylation_dom"/>
</dbReference>
<dbReference type="GO" id="GO:0046872">
    <property type="term" value="F:metal ion binding"/>
    <property type="evidence" value="ECO:0007669"/>
    <property type="project" value="InterPro"/>
</dbReference>
<proteinExistence type="predicted"/>
<name>J4G1M4_9APHY</name>
<evidence type="ECO:0000256" key="3">
    <source>
        <dbReference type="ARBA" id="ARBA00022840"/>
    </source>
</evidence>
<evidence type="ECO:0000256" key="4">
    <source>
        <dbReference type="ARBA" id="ARBA00023267"/>
    </source>
</evidence>
<evidence type="ECO:0000313" key="9">
    <source>
        <dbReference type="Proteomes" id="UP000006352"/>
    </source>
</evidence>
<dbReference type="InterPro" id="IPR005479">
    <property type="entry name" value="CPAse_ATP-bd"/>
</dbReference>
<dbReference type="PANTHER" id="PTHR18866">
    <property type="entry name" value="CARBOXYLASE:PYRUVATE/ACETYL-COA/PROPIONYL-COA CARBOXYLASE"/>
    <property type="match status" value="1"/>
</dbReference>
<dbReference type="PROSITE" id="PS50979">
    <property type="entry name" value="BC"/>
    <property type="match status" value="1"/>
</dbReference>
<protein>
    <recommendedName>
        <fullName evidence="10">Biotin carboxylation domain-containing protein</fullName>
    </recommendedName>
</protein>
<dbReference type="EMBL" id="HE796978">
    <property type="protein sequence ID" value="CCM00308.1"/>
    <property type="molecule type" value="Genomic_DNA"/>
</dbReference>
<dbReference type="InterPro" id="IPR016185">
    <property type="entry name" value="PreATP-grasp_dom_sf"/>
</dbReference>
<dbReference type="PROSITE" id="PS00866">
    <property type="entry name" value="CPSASE_1"/>
    <property type="match status" value="1"/>
</dbReference>
<dbReference type="PROSITE" id="PS50975">
    <property type="entry name" value="ATP_GRASP"/>
    <property type="match status" value="1"/>
</dbReference>
<evidence type="ECO:0000256" key="1">
    <source>
        <dbReference type="ARBA" id="ARBA00022598"/>
    </source>
</evidence>
<dbReference type="Pfam" id="PF02786">
    <property type="entry name" value="CPSase_L_D2"/>
    <property type="match status" value="1"/>
</dbReference>
<keyword evidence="9" id="KW-1185">Reference proteome</keyword>
<dbReference type="PANTHER" id="PTHR18866:SF128">
    <property type="entry name" value="UREA AMIDOLYASE"/>
    <property type="match status" value="1"/>
</dbReference>
<reference evidence="8 9" key="1">
    <citation type="journal article" date="2012" name="Appl. Environ. Microbiol.">
        <title>Short-read sequencing for genomic analysis of the brown rot fungus Fibroporia radiculosa.</title>
        <authorList>
            <person name="Tang J.D."/>
            <person name="Perkins A.D."/>
            <person name="Sonstegard T.S."/>
            <person name="Schroeder S.G."/>
            <person name="Burgess S.C."/>
            <person name="Diehl S.V."/>
        </authorList>
    </citation>
    <scope>NUCLEOTIDE SEQUENCE [LARGE SCALE GENOMIC DNA]</scope>
    <source>
        <strain evidence="8 9">TFFH 294</strain>
    </source>
</reference>
<keyword evidence="4" id="KW-0092">Biotin</keyword>
<dbReference type="GeneID" id="24095219"/>
<accession>J4G1M4</accession>
<evidence type="ECO:0000259" key="6">
    <source>
        <dbReference type="PROSITE" id="PS50975"/>
    </source>
</evidence>
<dbReference type="Gene3D" id="3.30.470.20">
    <property type="entry name" value="ATP-grasp fold, B domain"/>
    <property type="match status" value="1"/>
</dbReference>
<dbReference type="InParanoid" id="J4G1M4"/>
<dbReference type="OrthoDB" id="196847at2759"/>
<keyword evidence="2 5" id="KW-0547">Nucleotide-binding</keyword>
<dbReference type="STRING" id="599839.J4G1M4"/>
<dbReference type="GO" id="GO:0005524">
    <property type="term" value="F:ATP binding"/>
    <property type="evidence" value="ECO:0007669"/>
    <property type="project" value="UniProtKB-UniRule"/>
</dbReference>
<feature type="domain" description="Biotin carboxylation" evidence="7">
    <location>
        <begin position="75"/>
        <end position="278"/>
    </location>
</feature>
<keyword evidence="1" id="KW-0436">Ligase</keyword>
<dbReference type="AlphaFoldDB" id="J4G1M4"/>
<dbReference type="InterPro" id="IPR011761">
    <property type="entry name" value="ATP-grasp"/>
</dbReference>
<dbReference type="InterPro" id="IPR005481">
    <property type="entry name" value="BC-like_N"/>
</dbReference>
<evidence type="ECO:0008006" key="10">
    <source>
        <dbReference type="Google" id="ProtNLM"/>
    </source>
</evidence>
<dbReference type="Proteomes" id="UP000006352">
    <property type="component" value="Unassembled WGS sequence"/>
</dbReference>
<dbReference type="HOGENOM" id="CLU_1001274_0_0_1"/>
<sequence>MSFNAQASNIEKMRSLPVHAWRMFRAQTPCFAHGNVQIAPFYPMIPDSHENDTSLTACALASEAEPLKATIDTHKVHQLLVANRGEIAIRILQTAKRLGLYTVSVYTQSDATSPHVLLADEAVALRPDDSDPVSNSRGYLDAETIVEICKERNITLVHPGYGFLSENAHFARLLSDSGITFLGPRPETIQAMGLKHEARMLAMEVDVPLVPGSHGLLENVEDAAKIAALIGFPVMLKSTAGGGGMGLAVCQNEEELSTMFTATRDRAQVSSIFSALVP</sequence>
<evidence type="ECO:0000256" key="5">
    <source>
        <dbReference type="PROSITE-ProRule" id="PRU00409"/>
    </source>
</evidence>